<reference evidence="1" key="1">
    <citation type="submission" date="2022-07" db="EMBL/GenBank/DDBJ databases">
        <title>Genome Sequence of Physisporinus lineatus.</title>
        <authorList>
            <person name="Buettner E."/>
        </authorList>
    </citation>
    <scope>NUCLEOTIDE SEQUENCE</scope>
    <source>
        <strain evidence="1">VT162</strain>
    </source>
</reference>
<dbReference type="EMBL" id="JANAWD010000861">
    <property type="protein sequence ID" value="KAJ3475409.1"/>
    <property type="molecule type" value="Genomic_DNA"/>
</dbReference>
<comment type="caution">
    <text evidence="1">The sequence shown here is derived from an EMBL/GenBank/DDBJ whole genome shotgun (WGS) entry which is preliminary data.</text>
</comment>
<organism evidence="1 2">
    <name type="scientific">Meripilus lineatus</name>
    <dbReference type="NCBI Taxonomy" id="2056292"/>
    <lineage>
        <taxon>Eukaryota</taxon>
        <taxon>Fungi</taxon>
        <taxon>Dikarya</taxon>
        <taxon>Basidiomycota</taxon>
        <taxon>Agaricomycotina</taxon>
        <taxon>Agaricomycetes</taxon>
        <taxon>Polyporales</taxon>
        <taxon>Meripilaceae</taxon>
        <taxon>Meripilus</taxon>
    </lineage>
</organism>
<evidence type="ECO:0000313" key="2">
    <source>
        <dbReference type="Proteomes" id="UP001212997"/>
    </source>
</evidence>
<protein>
    <submittedName>
        <fullName evidence="1">Uncharacterized protein</fullName>
    </submittedName>
</protein>
<dbReference type="AlphaFoldDB" id="A0AAD5UR62"/>
<sequence>MIDRLNLRLIRSWMYEDIDWLADDVHDAPKDVKRINQVSFTPKRGLKSAGSAVALSVAPLRLAGQHTLTNLHQLKFGDLHGITEPEFHPLSCPLYGRAFPDVTHIQFYQFHFPSFIDFAFFVTSFPSLTSLKLWNISCLNQVFTPSVERGPKKRNLRLTELQMEGSSVSERWFAERFLWWFLRRCGHFPEKISFDESLFDHLWGRATLRTSSETLQELTIWLDSETRRSQGDHRRDAESWVDAFIPGYPIADTVELWFFTEGDIPMLKTFIARHMRPEQRLELKAIRPTAEDFYAFSWKILDALLSSWYMMHSREDSQTLILSLNVPPKLWDERQTDKETAPKAEDEENPWLHALFPLTMALGEELWLGYCGEQRG</sequence>
<name>A0AAD5UR62_9APHY</name>
<keyword evidence="2" id="KW-1185">Reference proteome</keyword>
<gene>
    <name evidence="1" type="ORF">NLI96_g11854</name>
</gene>
<proteinExistence type="predicted"/>
<dbReference type="Proteomes" id="UP001212997">
    <property type="component" value="Unassembled WGS sequence"/>
</dbReference>
<accession>A0AAD5UR62</accession>
<evidence type="ECO:0000313" key="1">
    <source>
        <dbReference type="EMBL" id="KAJ3475409.1"/>
    </source>
</evidence>